<accession>A0ABR8KDG7</accession>
<organism evidence="1 2">
    <name type="scientific">Nostoc paludosum FACHB-159</name>
    <dbReference type="NCBI Taxonomy" id="2692908"/>
    <lineage>
        <taxon>Bacteria</taxon>
        <taxon>Bacillati</taxon>
        <taxon>Cyanobacteriota</taxon>
        <taxon>Cyanophyceae</taxon>
        <taxon>Nostocales</taxon>
        <taxon>Nostocaceae</taxon>
        <taxon>Nostoc</taxon>
    </lineage>
</organism>
<dbReference type="EMBL" id="JACJTU010000034">
    <property type="protein sequence ID" value="MBD2737586.1"/>
    <property type="molecule type" value="Genomic_DNA"/>
</dbReference>
<evidence type="ECO:0000313" key="2">
    <source>
        <dbReference type="Proteomes" id="UP000637383"/>
    </source>
</evidence>
<reference evidence="1 2" key="1">
    <citation type="journal article" date="2020" name="ISME J.">
        <title>Comparative genomics reveals insights into cyanobacterial evolution and habitat adaptation.</title>
        <authorList>
            <person name="Chen M.Y."/>
            <person name="Teng W.K."/>
            <person name="Zhao L."/>
            <person name="Hu C.X."/>
            <person name="Zhou Y.K."/>
            <person name="Han B.P."/>
            <person name="Song L.R."/>
            <person name="Shu W.S."/>
        </authorList>
    </citation>
    <scope>NUCLEOTIDE SEQUENCE [LARGE SCALE GENOMIC DNA]</scope>
    <source>
        <strain evidence="1 2">FACHB-159</strain>
    </source>
</reference>
<gene>
    <name evidence="1" type="ORF">H6H03_27505</name>
</gene>
<protein>
    <submittedName>
        <fullName evidence="1">Uncharacterized protein</fullName>
    </submittedName>
</protein>
<sequence>MGNRQLQRNLFYPRIKERSLLAKGFNERNNDGFKVTDINISSTLVVA</sequence>
<dbReference type="Proteomes" id="UP000637383">
    <property type="component" value="Unassembled WGS sequence"/>
</dbReference>
<name>A0ABR8KDG7_9NOSO</name>
<comment type="caution">
    <text evidence="1">The sequence shown here is derived from an EMBL/GenBank/DDBJ whole genome shotgun (WGS) entry which is preliminary data.</text>
</comment>
<dbReference type="RefSeq" id="WP_190958164.1">
    <property type="nucleotide sequence ID" value="NZ_JACJTU010000034.1"/>
</dbReference>
<evidence type="ECO:0000313" key="1">
    <source>
        <dbReference type="EMBL" id="MBD2737586.1"/>
    </source>
</evidence>
<keyword evidence="2" id="KW-1185">Reference proteome</keyword>
<proteinExistence type="predicted"/>